<organism evidence="4 5">
    <name type="scientific">Mytilus coruscus</name>
    <name type="common">Sea mussel</name>
    <dbReference type="NCBI Taxonomy" id="42192"/>
    <lineage>
        <taxon>Eukaryota</taxon>
        <taxon>Metazoa</taxon>
        <taxon>Spiralia</taxon>
        <taxon>Lophotrochozoa</taxon>
        <taxon>Mollusca</taxon>
        <taxon>Bivalvia</taxon>
        <taxon>Autobranchia</taxon>
        <taxon>Pteriomorphia</taxon>
        <taxon>Mytilida</taxon>
        <taxon>Mytiloidea</taxon>
        <taxon>Mytilidae</taxon>
        <taxon>Mytilinae</taxon>
        <taxon>Mytilus</taxon>
    </lineage>
</organism>
<reference evidence="4 5" key="1">
    <citation type="submission" date="2020-06" db="EMBL/GenBank/DDBJ databases">
        <authorList>
            <person name="Li R."/>
            <person name="Bekaert M."/>
        </authorList>
    </citation>
    <scope>NUCLEOTIDE SEQUENCE [LARGE SCALE GENOMIC DNA]</scope>
    <source>
        <strain evidence="5">wild</strain>
    </source>
</reference>
<protein>
    <submittedName>
        <fullName evidence="4">Tetratricopeptide repeat protein 36,Tetratricopeptide repeat protein 36 homolog</fullName>
    </submittedName>
</protein>
<dbReference type="AlphaFoldDB" id="A0A6J8DBS7"/>
<evidence type="ECO:0000256" key="2">
    <source>
        <dbReference type="ARBA" id="ARBA00022737"/>
    </source>
</evidence>
<evidence type="ECO:0000313" key="5">
    <source>
        <dbReference type="Proteomes" id="UP000507470"/>
    </source>
</evidence>
<dbReference type="FunFam" id="1.25.40.10:FF:000213">
    <property type="entry name" value="Tetratricopeptide repeat domain 36"/>
    <property type="match status" value="1"/>
</dbReference>
<dbReference type="PANTHER" id="PTHR21405:SF0">
    <property type="entry name" value="TETRATRICOPEPTIDE REPEAT PROTEIN 36"/>
    <property type="match status" value="1"/>
</dbReference>
<comment type="similarity">
    <text evidence="1">Belongs to the TTC36 family.</text>
</comment>
<dbReference type="GO" id="GO:0006570">
    <property type="term" value="P:tyrosine metabolic process"/>
    <property type="evidence" value="ECO:0007669"/>
    <property type="project" value="TreeGrafter"/>
</dbReference>
<dbReference type="PANTHER" id="PTHR21405">
    <property type="entry name" value="CDNA SEQUENCE BC021608"/>
    <property type="match status" value="1"/>
</dbReference>
<dbReference type="InterPro" id="IPR011990">
    <property type="entry name" value="TPR-like_helical_dom_sf"/>
</dbReference>
<sequence length="187" mass="20763">MSFENTQISEHDKEVLDRLFNPNLPYGDVVEDNKDTPSTEEEVETDEIKQVKILEADGVKAAESGDLHKSLDLFSKAINVLPRRASGYNNRAQALRLKGDIEGAIDDLNKAIDLSNGHGQVACQAYTQRGLIYKLEGMEEESLEDFKHAASLGGQFAKQQVVAMNPYAAMCNQMLSEVFHKIKCGEM</sequence>
<gene>
    <name evidence="4" type="ORF">MCOR_38341</name>
</gene>
<keyword evidence="5" id="KW-1185">Reference proteome</keyword>
<dbReference type="Pfam" id="PF13181">
    <property type="entry name" value="TPR_8"/>
    <property type="match status" value="2"/>
</dbReference>
<name>A0A6J8DBS7_MYTCO</name>
<accession>A0A6J8DBS7</accession>
<dbReference type="InterPro" id="IPR019734">
    <property type="entry name" value="TPR_rpt"/>
</dbReference>
<evidence type="ECO:0000313" key="4">
    <source>
        <dbReference type="EMBL" id="CAC5404570.1"/>
    </source>
</evidence>
<dbReference type="EMBL" id="CACVKT020006975">
    <property type="protein sequence ID" value="CAC5404570.1"/>
    <property type="molecule type" value="Genomic_DNA"/>
</dbReference>
<proteinExistence type="inferred from homology"/>
<dbReference type="SUPFAM" id="SSF48452">
    <property type="entry name" value="TPR-like"/>
    <property type="match status" value="1"/>
</dbReference>
<dbReference type="Gene3D" id="1.25.40.10">
    <property type="entry name" value="Tetratricopeptide repeat domain"/>
    <property type="match status" value="1"/>
</dbReference>
<dbReference type="Proteomes" id="UP000507470">
    <property type="component" value="Unassembled WGS sequence"/>
</dbReference>
<dbReference type="OrthoDB" id="539634at2759"/>
<dbReference type="InterPro" id="IPR038906">
    <property type="entry name" value="TTC36"/>
</dbReference>
<evidence type="ECO:0000256" key="3">
    <source>
        <dbReference type="ARBA" id="ARBA00022803"/>
    </source>
</evidence>
<keyword evidence="3" id="KW-0802">TPR repeat</keyword>
<keyword evidence="2" id="KW-0677">Repeat</keyword>
<dbReference type="SMART" id="SM00028">
    <property type="entry name" value="TPR"/>
    <property type="match status" value="3"/>
</dbReference>
<evidence type="ECO:0000256" key="1">
    <source>
        <dbReference type="ARBA" id="ARBA00006995"/>
    </source>
</evidence>